<dbReference type="AlphaFoldDB" id="S9ZRM7"/>
<protein>
    <submittedName>
        <fullName evidence="1">Uncharacterized protein</fullName>
    </submittedName>
</protein>
<keyword evidence="2" id="KW-1185">Reference proteome</keyword>
<dbReference type="PATRIC" id="fig|1348657.5.peg.1585"/>
<reference evidence="1 2" key="1">
    <citation type="submission" date="2013-06" db="EMBL/GenBank/DDBJ databases">
        <title>Draft genome sequence of Thauera terpenica.</title>
        <authorList>
            <person name="Liu B."/>
            <person name="Frostegard A.H."/>
            <person name="Shapleigh J.P."/>
        </authorList>
    </citation>
    <scope>NUCLEOTIDE SEQUENCE [LARGE SCALE GENOMIC DNA]</scope>
    <source>
        <strain evidence="1 2">58Eu</strain>
    </source>
</reference>
<proteinExistence type="predicted"/>
<comment type="caution">
    <text evidence="1">The sequence shown here is derived from an EMBL/GenBank/DDBJ whole genome shotgun (WGS) entry which is preliminary data.</text>
</comment>
<dbReference type="EMBL" id="ATJV01000048">
    <property type="protein sequence ID" value="EPZ16167.1"/>
    <property type="molecule type" value="Genomic_DNA"/>
</dbReference>
<gene>
    <name evidence="1" type="ORF">M622_03035</name>
</gene>
<dbReference type="STRING" id="1348657.M622_03035"/>
<accession>S9ZRM7</accession>
<dbReference type="Proteomes" id="UP000015455">
    <property type="component" value="Unassembled WGS sequence"/>
</dbReference>
<evidence type="ECO:0000313" key="1">
    <source>
        <dbReference type="EMBL" id="EPZ16167.1"/>
    </source>
</evidence>
<evidence type="ECO:0000313" key="2">
    <source>
        <dbReference type="Proteomes" id="UP000015455"/>
    </source>
</evidence>
<dbReference type="RefSeq" id="WP_021249009.1">
    <property type="nucleotide sequence ID" value="NZ_ATJV01000048.1"/>
</dbReference>
<sequence>MHDDDIPTAEAAEFARAFDLYVKLDEVKATAGRLRAAADRTTGLEFEANIRQAKEAEVEVARVEAALRGEELTEAIPSAAGLPGGLREGDVAREQPIPESQTDEGHRKRRIELIEEGERARLRVRDEWQRERQGTVGEADQDSRPELTPMKRKAIIERLGRRYPALASAVDRPEEWAKACRVPKEASPDGKQGWYYLERIEAECRTRYGGAAPTPAADLSLAGQLHDINR</sequence>
<dbReference type="OrthoDB" id="677603at28216"/>
<organism evidence="1 2">
    <name type="scientific">Thauera terpenica 58Eu</name>
    <dbReference type="NCBI Taxonomy" id="1348657"/>
    <lineage>
        <taxon>Bacteria</taxon>
        <taxon>Pseudomonadati</taxon>
        <taxon>Pseudomonadota</taxon>
        <taxon>Betaproteobacteria</taxon>
        <taxon>Rhodocyclales</taxon>
        <taxon>Zoogloeaceae</taxon>
        <taxon>Thauera</taxon>
    </lineage>
</organism>
<name>S9ZRM7_9RHOO</name>